<dbReference type="EMBL" id="MGKP01000029">
    <property type="protein sequence ID" value="OGN27507.1"/>
    <property type="molecule type" value="Genomic_DNA"/>
</dbReference>
<dbReference type="PANTHER" id="PTHR43409:SF7">
    <property type="entry name" value="BLL1977 PROTEIN"/>
    <property type="match status" value="1"/>
</dbReference>
<dbReference type="PANTHER" id="PTHR43409">
    <property type="entry name" value="ANAEROBIC MAGNESIUM-PROTOPORPHYRIN IX MONOMETHYL ESTER CYCLASE-RELATED"/>
    <property type="match status" value="1"/>
</dbReference>
<comment type="caution">
    <text evidence="9">The sequence shown here is derived from an EMBL/GenBank/DDBJ whole genome shotgun (WGS) entry which is preliminary data.</text>
</comment>
<dbReference type="CDD" id="cd01335">
    <property type="entry name" value="Radical_SAM"/>
    <property type="match status" value="1"/>
</dbReference>
<evidence type="ECO:0000313" key="9">
    <source>
        <dbReference type="EMBL" id="OGN27507.1"/>
    </source>
</evidence>
<dbReference type="InterPro" id="IPR051198">
    <property type="entry name" value="BchE-like"/>
</dbReference>
<name>A0A1F8GPZ0_9BACT</name>
<keyword evidence="7" id="KW-0411">Iron-sulfur</keyword>
<dbReference type="InterPro" id="IPR007197">
    <property type="entry name" value="rSAM"/>
</dbReference>
<dbReference type="GO" id="GO:0046872">
    <property type="term" value="F:metal ion binding"/>
    <property type="evidence" value="ECO:0007669"/>
    <property type="project" value="UniProtKB-KW"/>
</dbReference>
<dbReference type="InterPro" id="IPR006638">
    <property type="entry name" value="Elp3/MiaA/NifB-like_rSAM"/>
</dbReference>
<dbReference type="STRING" id="1802701.A3A33_04770"/>
<organism evidence="9 10">
    <name type="scientific">Candidatus Yanofskybacteria bacterium RIFCSPLOWO2_01_FULL_49_25</name>
    <dbReference type="NCBI Taxonomy" id="1802701"/>
    <lineage>
        <taxon>Bacteria</taxon>
        <taxon>Candidatus Yanofskyibacteriota</taxon>
    </lineage>
</organism>
<dbReference type="InterPro" id="IPR034466">
    <property type="entry name" value="Methyltransferase_Class_B"/>
</dbReference>
<keyword evidence="4" id="KW-0949">S-adenosyl-L-methionine</keyword>
<dbReference type="Gene3D" id="3.80.30.20">
    <property type="entry name" value="tm_1862 like domain"/>
    <property type="match status" value="1"/>
</dbReference>
<dbReference type="PROSITE" id="PS51918">
    <property type="entry name" value="RADICAL_SAM"/>
    <property type="match status" value="1"/>
</dbReference>
<dbReference type="SFLD" id="SFLDG01082">
    <property type="entry name" value="B12-binding_domain_containing"/>
    <property type="match status" value="1"/>
</dbReference>
<evidence type="ECO:0000313" key="10">
    <source>
        <dbReference type="Proteomes" id="UP000179047"/>
    </source>
</evidence>
<keyword evidence="6" id="KW-0408">Iron</keyword>
<evidence type="ECO:0000256" key="4">
    <source>
        <dbReference type="ARBA" id="ARBA00022691"/>
    </source>
</evidence>
<dbReference type="Pfam" id="PF04055">
    <property type="entry name" value="Radical_SAM"/>
    <property type="match status" value="1"/>
</dbReference>
<proteinExistence type="predicted"/>
<evidence type="ECO:0000256" key="5">
    <source>
        <dbReference type="ARBA" id="ARBA00022723"/>
    </source>
</evidence>
<dbReference type="SUPFAM" id="SSF102114">
    <property type="entry name" value="Radical SAM enzymes"/>
    <property type="match status" value="1"/>
</dbReference>
<dbReference type="GO" id="GO:0005829">
    <property type="term" value="C:cytosol"/>
    <property type="evidence" value="ECO:0007669"/>
    <property type="project" value="TreeGrafter"/>
</dbReference>
<feature type="domain" description="Radical SAM core" evidence="8">
    <location>
        <begin position="186"/>
        <end position="419"/>
    </location>
</feature>
<evidence type="ECO:0000256" key="2">
    <source>
        <dbReference type="ARBA" id="ARBA00022603"/>
    </source>
</evidence>
<dbReference type="AlphaFoldDB" id="A0A1F8GPZ0"/>
<keyword evidence="2" id="KW-0489">Methyltransferase</keyword>
<dbReference type="GO" id="GO:0003824">
    <property type="term" value="F:catalytic activity"/>
    <property type="evidence" value="ECO:0007669"/>
    <property type="project" value="InterPro"/>
</dbReference>
<evidence type="ECO:0000259" key="8">
    <source>
        <dbReference type="PROSITE" id="PS51918"/>
    </source>
</evidence>
<dbReference type="SFLD" id="SFLDG01123">
    <property type="entry name" value="methyltransferase_(Class_B)"/>
    <property type="match status" value="1"/>
</dbReference>
<evidence type="ECO:0000256" key="6">
    <source>
        <dbReference type="ARBA" id="ARBA00023004"/>
    </source>
</evidence>
<dbReference type="InterPro" id="IPR023404">
    <property type="entry name" value="rSAM_horseshoe"/>
</dbReference>
<sequence length="487" mass="54069">MERIMNPLRITLMSPAAYRPLPNGTMGTIGWWKGFMPWGGLFHLSAVIRHYAKASAIPIDTTLVDEVIQRDLSHLDSITPDACDLLILTSVQGTGMPRAADIAALARSRGVPTIIGGPHAIMCNMGDVLRPGISVAAGEAEVLIPHILQDIPGNSGLKPEYGEGKFIASLLPLILDPQELRATLSRYVQPLAPVYFIARGCPFICSFCSVPVLAGSKVRVLETNSIIRALRVLVNAGIKWLMFPSDNFNKIPGIKDILRAIIEARLGIRFFVQCDAQIAHDEELVELLGRAGCFQMFVGVESLDRAVLESVHKRHNKPEQYAQIVRLCRKYGIKPHFSNIIGFPGQTPEQIEDHLVGLMELDPTFASFYVMTPEPGTPDWKTYTGKGLLTESDISLFDTSRLVWNQGIPPREMERILHRCYRRFHLRSMRRPSGFIGGAYSALMGFLGIHPMSSGIGPRVIDHADQYQALRRSTYGWDQLPLPVNRS</sequence>
<dbReference type="InterPro" id="IPR058240">
    <property type="entry name" value="rSAM_sf"/>
</dbReference>
<evidence type="ECO:0000256" key="7">
    <source>
        <dbReference type="ARBA" id="ARBA00023014"/>
    </source>
</evidence>
<evidence type="ECO:0000256" key="3">
    <source>
        <dbReference type="ARBA" id="ARBA00022679"/>
    </source>
</evidence>
<dbReference type="Proteomes" id="UP000179047">
    <property type="component" value="Unassembled WGS sequence"/>
</dbReference>
<evidence type="ECO:0000256" key="1">
    <source>
        <dbReference type="ARBA" id="ARBA00001966"/>
    </source>
</evidence>
<gene>
    <name evidence="9" type="ORF">A3A33_04770</name>
</gene>
<dbReference type="Gene3D" id="3.40.50.280">
    <property type="entry name" value="Cobalamin-binding domain"/>
    <property type="match status" value="1"/>
</dbReference>
<dbReference type="SMART" id="SM00729">
    <property type="entry name" value="Elp3"/>
    <property type="match status" value="1"/>
</dbReference>
<keyword evidence="3" id="KW-0808">Transferase</keyword>
<protein>
    <recommendedName>
        <fullName evidence="8">Radical SAM core domain-containing protein</fullName>
    </recommendedName>
</protein>
<reference evidence="9 10" key="1">
    <citation type="journal article" date="2016" name="Nat. Commun.">
        <title>Thousands of microbial genomes shed light on interconnected biogeochemical processes in an aquifer system.</title>
        <authorList>
            <person name="Anantharaman K."/>
            <person name="Brown C.T."/>
            <person name="Hug L.A."/>
            <person name="Sharon I."/>
            <person name="Castelle C.J."/>
            <person name="Probst A.J."/>
            <person name="Thomas B.C."/>
            <person name="Singh A."/>
            <person name="Wilkins M.J."/>
            <person name="Karaoz U."/>
            <person name="Brodie E.L."/>
            <person name="Williams K.H."/>
            <person name="Hubbard S.S."/>
            <person name="Banfield J.F."/>
        </authorList>
    </citation>
    <scope>NUCLEOTIDE SEQUENCE [LARGE SCALE GENOMIC DNA]</scope>
</reference>
<dbReference type="SFLD" id="SFLDS00029">
    <property type="entry name" value="Radical_SAM"/>
    <property type="match status" value="1"/>
</dbReference>
<dbReference type="GO" id="GO:0051539">
    <property type="term" value="F:4 iron, 4 sulfur cluster binding"/>
    <property type="evidence" value="ECO:0007669"/>
    <property type="project" value="UniProtKB-KW"/>
</dbReference>
<comment type="cofactor">
    <cofactor evidence="1">
        <name>[4Fe-4S] cluster</name>
        <dbReference type="ChEBI" id="CHEBI:49883"/>
    </cofactor>
</comment>
<keyword evidence="5" id="KW-0479">Metal-binding</keyword>
<accession>A0A1F8GPZ0</accession>